<evidence type="ECO:0000313" key="4">
    <source>
        <dbReference type="Proteomes" id="UP000307790"/>
    </source>
</evidence>
<keyword evidence="1" id="KW-1133">Transmembrane helix</keyword>
<comment type="caution">
    <text evidence="3">The sequence shown here is derived from an EMBL/GenBank/DDBJ whole genome shotgun (WGS) entry which is preliminary data.</text>
</comment>
<dbReference type="Proteomes" id="UP000307790">
    <property type="component" value="Unassembled WGS sequence"/>
</dbReference>
<dbReference type="OrthoDB" id="5432325at2"/>
<feature type="domain" description="Type II secretion system protein GspB C-terminal" evidence="2">
    <location>
        <begin position="261"/>
        <end position="320"/>
    </location>
</feature>
<dbReference type="RefSeq" id="WP_138318539.1">
    <property type="nucleotide sequence ID" value="NZ_VCBC01000003.1"/>
</dbReference>
<protein>
    <recommendedName>
        <fullName evidence="2">Type II secretion system protein GspB C-terminal domain-containing protein</fullName>
    </recommendedName>
</protein>
<keyword evidence="4" id="KW-1185">Reference proteome</keyword>
<dbReference type="AlphaFoldDB" id="A0A5R9IT52"/>
<dbReference type="GO" id="GO:0015627">
    <property type="term" value="C:type II protein secretion system complex"/>
    <property type="evidence" value="ECO:0007669"/>
    <property type="project" value="InterPro"/>
</dbReference>
<name>A0A5R9IT52_9GAMM</name>
<dbReference type="EMBL" id="VCBC01000003">
    <property type="protein sequence ID" value="TLU67257.1"/>
    <property type="molecule type" value="Genomic_DNA"/>
</dbReference>
<evidence type="ECO:0000259" key="2">
    <source>
        <dbReference type="Pfam" id="PF16537"/>
    </source>
</evidence>
<feature type="transmembrane region" description="Helical" evidence="1">
    <location>
        <begin position="40"/>
        <end position="60"/>
    </location>
</feature>
<reference evidence="3 4" key="1">
    <citation type="submission" date="2019-05" db="EMBL/GenBank/DDBJ databases">
        <title>Genome sequences of Thalassotalea litorea 1K03283.</title>
        <authorList>
            <person name="Zhang D."/>
        </authorList>
    </citation>
    <scope>NUCLEOTIDE SEQUENCE [LARGE SCALE GENOMIC DNA]</scope>
    <source>
        <strain evidence="3 4">MCCC 1K03283</strain>
    </source>
</reference>
<gene>
    <name evidence="3" type="ORF">FE810_02950</name>
</gene>
<accession>A0A5R9IT52</accession>
<evidence type="ECO:0000256" key="1">
    <source>
        <dbReference type="SAM" id="Phobius"/>
    </source>
</evidence>
<proteinExistence type="predicted"/>
<keyword evidence="1" id="KW-0812">Transmembrane</keyword>
<evidence type="ECO:0000313" key="3">
    <source>
        <dbReference type="EMBL" id="TLU67257.1"/>
    </source>
</evidence>
<sequence length="324" mass="37105">MSYILDALKKDPATQQRLNIDPLRQYHQQRTKNPVQNFRYLYIGLGLLAFMGSYLVFGGADSINKTWFKAAESQVLLVQEPLRAGYQTRHPLADYFQHGQAYNQQLVTLRREQRQQQQRQQQDKAVAEQQASQQQQSKLIAAQVDAALAKHQLNAQLINERDDQVNEQRWQGDNHNSAKSANKPIIELNAQEKEQISPELLAAFNQAVDDTYADDNDSIEKAALQQARDEANDNDYPHFDGRQTEEIPLLTQLASSYRNTIPAIQFSLHMYSSDISSRWVRMNGQDYFEGGTSPEGIVIEEIQPQFVVMSYRGKSFRLPALSSW</sequence>
<keyword evidence="1" id="KW-0472">Membrane</keyword>
<organism evidence="3 4">
    <name type="scientific">Thalassotalea litorea</name>
    <dbReference type="NCBI Taxonomy" id="2020715"/>
    <lineage>
        <taxon>Bacteria</taxon>
        <taxon>Pseudomonadati</taxon>
        <taxon>Pseudomonadota</taxon>
        <taxon>Gammaproteobacteria</taxon>
        <taxon>Alteromonadales</taxon>
        <taxon>Colwelliaceae</taxon>
        <taxon>Thalassotalea</taxon>
    </lineage>
</organism>
<dbReference type="Pfam" id="PF16537">
    <property type="entry name" value="T2SSB"/>
    <property type="match status" value="1"/>
</dbReference>
<dbReference type="InterPro" id="IPR032389">
    <property type="entry name" value="GspB_C"/>
</dbReference>